<evidence type="ECO:0000313" key="2">
    <source>
        <dbReference type="Proteomes" id="UP000641137"/>
    </source>
</evidence>
<dbReference type="SUPFAM" id="SSF48576">
    <property type="entry name" value="Terpenoid synthases"/>
    <property type="match status" value="1"/>
</dbReference>
<sequence length="282" mass="30174">MADSADAIAADLRSADSDRYLATLFAPAEKRRALQALYAFNVEIAGIREKVTQPLAGEMRIQWWRDQLQAAARGAADAEQGHPVLSSLNEAITVYALPLQAFDNYLEARIFDLYDDPMPSKTHLEGYLGETSSALLQLAALILDPVSAAGFADAAGHGGCAQGMVAILRALPAHRRRGQVYMPGDILNATGLSAQEFNAAGDGRSGMAVAALAAVARQHLRDFEKAAKAVPPGLRPAFLPLSIVGHYLDRIEADPQRCLSAPPSVSPLCRHLSLLGRALRGW</sequence>
<comment type="caution">
    <text evidence="1">The sequence shown here is derived from an EMBL/GenBank/DDBJ whole genome shotgun (WGS) entry which is preliminary data.</text>
</comment>
<dbReference type="Gene3D" id="1.10.600.10">
    <property type="entry name" value="Farnesyl Diphosphate Synthase"/>
    <property type="match status" value="1"/>
</dbReference>
<dbReference type="Pfam" id="PF00494">
    <property type="entry name" value="SQS_PSY"/>
    <property type="match status" value="1"/>
</dbReference>
<dbReference type="AlphaFoldDB" id="A0A8J3GFH3"/>
<dbReference type="PANTHER" id="PTHR31480">
    <property type="entry name" value="BIFUNCTIONAL LYCOPENE CYCLASE/PHYTOENE SYNTHASE"/>
    <property type="match status" value="1"/>
</dbReference>
<proteinExistence type="predicted"/>
<dbReference type="EMBL" id="BMZO01000001">
    <property type="protein sequence ID" value="GHC62751.1"/>
    <property type="molecule type" value="Genomic_DNA"/>
</dbReference>
<dbReference type="Proteomes" id="UP000641137">
    <property type="component" value="Unassembled WGS sequence"/>
</dbReference>
<dbReference type="InterPro" id="IPR002060">
    <property type="entry name" value="Squ/phyt_synthse"/>
</dbReference>
<dbReference type="RefSeq" id="WP_189487337.1">
    <property type="nucleotide sequence ID" value="NZ_BMZO01000001.1"/>
</dbReference>
<protein>
    <submittedName>
        <fullName evidence="1">Phytoene synthase</fullName>
    </submittedName>
</protein>
<evidence type="ECO:0000313" key="1">
    <source>
        <dbReference type="EMBL" id="GHC62751.1"/>
    </source>
</evidence>
<accession>A0A8J3GFH3</accession>
<dbReference type="InterPro" id="IPR008949">
    <property type="entry name" value="Isoprenoid_synthase_dom_sf"/>
</dbReference>
<keyword evidence="2" id="KW-1185">Reference proteome</keyword>
<reference evidence="1" key="2">
    <citation type="submission" date="2020-09" db="EMBL/GenBank/DDBJ databases">
        <authorList>
            <person name="Sun Q."/>
            <person name="Kim S."/>
        </authorList>
    </citation>
    <scope>NUCLEOTIDE SEQUENCE</scope>
    <source>
        <strain evidence="1">KCTC 42097</strain>
    </source>
</reference>
<reference evidence="1" key="1">
    <citation type="journal article" date="2014" name="Int. J. Syst. Evol. Microbiol.">
        <title>Complete genome sequence of Corynebacterium casei LMG S-19264T (=DSM 44701T), isolated from a smear-ripened cheese.</title>
        <authorList>
            <consortium name="US DOE Joint Genome Institute (JGI-PGF)"/>
            <person name="Walter F."/>
            <person name="Albersmeier A."/>
            <person name="Kalinowski J."/>
            <person name="Ruckert C."/>
        </authorList>
    </citation>
    <scope>NUCLEOTIDE SEQUENCE</scope>
    <source>
        <strain evidence="1">KCTC 42097</strain>
    </source>
</reference>
<name>A0A8J3GFH3_9HYPH</name>
<dbReference type="GO" id="GO:0016765">
    <property type="term" value="F:transferase activity, transferring alkyl or aryl (other than methyl) groups"/>
    <property type="evidence" value="ECO:0007669"/>
    <property type="project" value="UniProtKB-ARBA"/>
</dbReference>
<gene>
    <name evidence="1" type="ORF">GCM10010136_04020</name>
</gene>
<organism evidence="1 2">
    <name type="scientific">Limoniibacter endophyticus</name>
    <dbReference type="NCBI Taxonomy" id="1565040"/>
    <lineage>
        <taxon>Bacteria</taxon>
        <taxon>Pseudomonadati</taxon>
        <taxon>Pseudomonadota</taxon>
        <taxon>Alphaproteobacteria</taxon>
        <taxon>Hyphomicrobiales</taxon>
        <taxon>Bartonellaceae</taxon>
        <taxon>Limoniibacter</taxon>
    </lineage>
</organism>